<dbReference type="EMBL" id="CP150886">
    <property type="protein sequence ID" value="WZB87310.1"/>
    <property type="molecule type" value="Genomic_DNA"/>
</dbReference>
<protein>
    <recommendedName>
        <fullName evidence="3">HEPN domain-containing protein</fullName>
    </recommendedName>
</protein>
<gene>
    <name evidence="1" type="ORF">WJM97_18285</name>
</gene>
<evidence type="ECO:0008006" key="3">
    <source>
        <dbReference type="Google" id="ProtNLM"/>
    </source>
</evidence>
<proteinExistence type="predicted"/>
<name>A0ABZ2UUS0_9CYAN</name>
<evidence type="ECO:0000313" key="2">
    <source>
        <dbReference type="Proteomes" id="UP001483337"/>
    </source>
</evidence>
<dbReference type="Proteomes" id="UP001483337">
    <property type="component" value="Chromosome"/>
</dbReference>
<keyword evidence="2" id="KW-1185">Reference proteome</keyword>
<reference evidence="1 2" key="1">
    <citation type="submission" date="2024-04" db="EMBL/GenBank/DDBJ databases">
        <title>Okeanomitos corallinicola gen. &amp; sp. nov. (Nostocales, Cyanobacteria), a new toxic marine heterocyst-forming cyanobacterium from a coral reef.</title>
        <authorList>
            <person name="Li H."/>
            <person name="Li R."/>
            <person name="Kang J."/>
            <person name="Hii K.S."/>
            <person name="Mohamed H.F."/>
            <person name="Xu X."/>
            <person name="Luo Z."/>
        </authorList>
    </citation>
    <scope>NUCLEOTIDE SEQUENCE [LARGE SCALE GENOMIC DNA]</scope>
    <source>
        <strain evidence="1 2">TIOX110</strain>
    </source>
</reference>
<dbReference type="RefSeq" id="WP_353930224.1">
    <property type="nucleotide sequence ID" value="NZ_CP150886.1"/>
</dbReference>
<accession>A0ABZ2UUS0</accession>
<evidence type="ECO:0000313" key="1">
    <source>
        <dbReference type="EMBL" id="WZB87310.1"/>
    </source>
</evidence>
<organism evidence="1 2">
    <name type="scientific">Okeanomitos corallinicola TIOX110</name>
    <dbReference type="NCBI Taxonomy" id="3133117"/>
    <lineage>
        <taxon>Bacteria</taxon>
        <taxon>Bacillati</taxon>
        <taxon>Cyanobacteriota</taxon>
        <taxon>Cyanophyceae</taxon>
        <taxon>Nostocales</taxon>
        <taxon>Aphanizomenonaceae</taxon>
        <taxon>Okeanomitos</taxon>
    </lineage>
</organism>
<sequence>MTCDHYLQQAKSNEQAAKSLENTFPDWAVTICFYAALHCVEYYACVRGSDIEQEYPGKSPHERRRNYVIGLASQLKNRNLRKVYQDLEDESRKARYLQNLTTNAKVYYTQDKFKVRESFQRVQQIREILGI</sequence>